<evidence type="ECO:0000256" key="1">
    <source>
        <dbReference type="ARBA" id="ARBA00009995"/>
    </source>
</evidence>
<protein>
    <recommendedName>
        <fullName evidence="5">Glycosyltransferase</fullName>
    </recommendedName>
</protein>
<name>A0ABQ8HGP1_9ROSI</name>
<dbReference type="InterPro" id="IPR050481">
    <property type="entry name" value="UDP-glycosyltransf_plant"/>
</dbReference>
<dbReference type="EMBL" id="JAFEMO010000011">
    <property type="protein sequence ID" value="KAH7557773.1"/>
    <property type="molecule type" value="Genomic_DNA"/>
</dbReference>
<accession>A0ABQ8HGP1</accession>
<dbReference type="CDD" id="cd03784">
    <property type="entry name" value="GT1_Gtf-like"/>
    <property type="match status" value="1"/>
</dbReference>
<proteinExistence type="inferred from homology"/>
<organism evidence="3 4">
    <name type="scientific">Xanthoceras sorbifolium</name>
    <dbReference type="NCBI Taxonomy" id="99658"/>
    <lineage>
        <taxon>Eukaryota</taxon>
        <taxon>Viridiplantae</taxon>
        <taxon>Streptophyta</taxon>
        <taxon>Embryophyta</taxon>
        <taxon>Tracheophyta</taxon>
        <taxon>Spermatophyta</taxon>
        <taxon>Magnoliopsida</taxon>
        <taxon>eudicotyledons</taxon>
        <taxon>Gunneridae</taxon>
        <taxon>Pentapetalae</taxon>
        <taxon>rosids</taxon>
        <taxon>malvids</taxon>
        <taxon>Sapindales</taxon>
        <taxon>Sapindaceae</taxon>
        <taxon>Xanthoceroideae</taxon>
        <taxon>Xanthoceras</taxon>
    </lineage>
</organism>
<reference evidence="3 4" key="1">
    <citation type="submission" date="2021-02" db="EMBL/GenBank/DDBJ databases">
        <title>Plant Genome Project.</title>
        <authorList>
            <person name="Zhang R.-G."/>
        </authorList>
    </citation>
    <scope>NUCLEOTIDE SEQUENCE [LARGE SCALE GENOMIC DNA]</scope>
    <source>
        <tissue evidence="3">Leaves</tissue>
    </source>
</reference>
<comment type="similarity">
    <text evidence="1">Belongs to the UDP-glycosyltransferase family.</text>
</comment>
<dbReference type="Proteomes" id="UP000827721">
    <property type="component" value="Unassembled WGS sequence"/>
</dbReference>
<evidence type="ECO:0000313" key="4">
    <source>
        <dbReference type="Proteomes" id="UP000827721"/>
    </source>
</evidence>
<dbReference type="InterPro" id="IPR002213">
    <property type="entry name" value="UDP_glucos_trans"/>
</dbReference>
<dbReference type="PANTHER" id="PTHR48048">
    <property type="entry name" value="GLYCOSYLTRANSFERASE"/>
    <property type="match status" value="1"/>
</dbReference>
<gene>
    <name evidence="3" type="ORF">JRO89_XS11G0218400</name>
</gene>
<evidence type="ECO:0008006" key="5">
    <source>
        <dbReference type="Google" id="ProtNLM"/>
    </source>
</evidence>
<dbReference type="Gene3D" id="3.40.50.2000">
    <property type="entry name" value="Glycogen Phosphorylase B"/>
    <property type="match status" value="3"/>
</dbReference>
<dbReference type="SUPFAM" id="SSF53756">
    <property type="entry name" value="UDP-Glycosyltransferase/glycogen phosphorylase"/>
    <property type="match status" value="2"/>
</dbReference>
<dbReference type="PANTHER" id="PTHR48048:SF94">
    <property type="entry name" value="GLYCOSYLTRANSFERASE"/>
    <property type="match status" value="1"/>
</dbReference>
<keyword evidence="4" id="KW-1185">Reference proteome</keyword>
<evidence type="ECO:0000313" key="3">
    <source>
        <dbReference type="EMBL" id="KAH7557773.1"/>
    </source>
</evidence>
<dbReference type="Pfam" id="PF00201">
    <property type="entry name" value="UDPGT"/>
    <property type="match status" value="1"/>
</dbReference>
<comment type="caution">
    <text evidence="3">The sequence shown here is derived from an EMBL/GenBank/DDBJ whole genome shotgun (WGS) entry which is preliminary data.</text>
</comment>
<keyword evidence="2" id="KW-0808">Transferase</keyword>
<evidence type="ECO:0000256" key="2">
    <source>
        <dbReference type="ARBA" id="ARBA00022679"/>
    </source>
</evidence>
<sequence length="535" mass="59672">MIKKAELVFVPAPGVGHLVSTLEFAKRLIDRDDRILITVLVMKLPFSSFVFVNAYFKSSITASQSGSAIRLIDLPEVEPHPPEILNESVECYFTLFIESLVVDFFCVSMVDVASELCLPCYIFFPSNAGFLSLMLYLPTTCHDQMINTVFESSDSELIIPGFVNPVPVSVLPPALFNKYGYSSFIKLAQRFNDANGIIVNTFSKLEPHAVDSFSSILKPSVYTVGPVLELKGQPNPDLDKDHCHKILKWLDDQSESSVVFLCFESGGSFGPAQVKEIATGLEQSEYKFVWSLRVSQPSNKSPLVLDSNSTNGDDDVFTKGFMERVKGRGMICAWAPQVEVLAHKAIGGFVSHCGWNSILESLWYSVLIVTWPLYAEQQLNAFRMVKELGLAVEMRLDSTTDGGDLVMADEIGRAIRCVMDGDSDIRKKVKQMAETSNKALLHGRSSFSYLWFGMPIATWPLNAEQKLNAFRMLKELGLAMEIGLDSRREGGDLVMADERARAVRCVRDGDGEMRKKVKEYVVRSPHYNTCTMYSS</sequence>